<dbReference type="RefSeq" id="WP_204698676.1">
    <property type="nucleotide sequence ID" value="NZ_JAFBEC010000008.1"/>
</dbReference>
<evidence type="ECO:0000259" key="9">
    <source>
        <dbReference type="PROSITE" id="PS50885"/>
    </source>
</evidence>
<dbReference type="PROSITE" id="PS50885">
    <property type="entry name" value="HAMP"/>
    <property type="match status" value="1"/>
</dbReference>
<evidence type="ECO:0000256" key="7">
    <source>
        <dbReference type="SAM" id="Phobius"/>
    </source>
</evidence>
<sequence length="561" mass="62611">MKGNGTSLKSKMFLALTFIIFCFLLGFLLIFLLIRQMDAQVEQLSEWNDYALQAQEVSSTFQEKYIFINNIYLYDEPDYSRFHTLDERMDTILLNLEAAIENEEAQSALERLQFFNEMFNTRVQQYVTLEIVPSSSTLDGFGYLNAEMRTYASELESYFNLNAERSEQEMQAAMQQAVIGSLLVFVIATSIGSVIFWVVAQRISTIIRKISNRARRVASGDLSRADLPVKGRDELSQLAQNINLMTNQLRSMIVKLSGASQTITSSSQELVATTTDVNSGAETVTNSVQHIAEQQSELHESINRSKQTFTIMDQEIVHAASSLQTIVTDNEQSYDQVVLGQKKLQQSVDHMLHIKTQNDHHEKTIVELNQAVEDIHHVVTNIKNISNQTSLLALNANIEASRAGRSGRGFAVVAEEVGKLALESEHAANQITETISSMAENIQSSTVQSKKSTDLITEGTYVLDELATTYAQFLEAFQTVQARSLTIHRFVSAVKEQSAAVSNELYSIQQSSEDATANSTMIAATIEEQTATMDAITFASKELATIVEDLEKLFTQFKLSS</sequence>
<name>A0ABS2PF98_9BACL</name>
<dbReference type="PANTHER" id="PTHR32089:SF112">
    <property type="entry name" value="LYSOZYME-LIKE PROTEIN-RELATED"/>
    <property type="match status" value="1"/>
</dbReference>
<keyword evidence="2" id="KW-1003">Cell membrane</keyword>
<feature type="transmembrane region" description="Helical" evidence="7">
    <location>
        <begin position="177"/>
        <end position="200"/>
    </location>
</feature>
<organism evidence="10 11">
    <name type="scientific">Geomicrobium sediminis</name>
    <dbReference type="NCBI Taxonomy" id="1347788"/>
    <lineage>
        <taxon>Bacteria</taxon>
        <taxon>Bacillati</taxon>
        <taxon>Bacillota</taxon>
        <taxon>Bacilli</taxon>
        <taxon>Bacillales</taxon>
        <taxon>Geomicrobium</taxon>
    </lineage>
</organism>
<protein>
    <submittedName>
        <fullName evidence="10">Methyl-accepting chemotaxis protein</fullName>
    </submittedName>
</protein>
<reference evidence="10 11" key="1">
    <citation type="submission" date="2021-01" db="EMBL/GenBank/DDBJ databases">
        <title>Genomic Encyclopedia of Type Strains, Phase IV (KMG-IV): sequencing the most valuable type-strain genomes for metagenomic binning, comparative biology and taxonomic classification.</title>
        <authorList>
            <person name="Goeker M."/>
        </authorList>
    </citation>
    <scope>NUCLEOTIDE SEQUENCE [LARGE SCALE GENOMIC DNA]</scope>
    <source>
        <strain evidence="10 11">DSM 25540</strain>
    </source>
</reference>
<proteinExistence type="inferred from homology"/>
<evidence type="ECO:0000256" key="1">
    <source>
        <dbReference type="ARBA" id="ARBA00004236"/>
    </source>
</evidence>
<dbReference type="Gene3D" id="6.10.340.10">
    <property type="match status" value="1"/>
</dbReference>
<dbReference type="SMART" id="SM00283">
    <property type="entry name" value="MA"/>
    <property type="match status" value="1"/>
</dbReference>
<comment type="caution">
    <text evidence="10">The sequence shown here is derived from an EMBL/GenBank/DDBJ whole genome shotgun (WGS) entry which is preliminary data.</text>
</comment>
<feature type="domain" description="Methyl-accepting transducer" evidence="8">
    <location>
        <begin position="273"/>
        <end position="530"/>
    </location>
</feature>
<accession>A0ABS2PF98</accession>
<dbReference type="PANTHER" id="PTHR32089">
    <property type="entry name" value="METHYL-ACCEPTING CHEMOTAXIS PROTEIN MCPB"/>
    <property type="match status" value="1"/>
</dbReference>
<evidence type="ECO:0000256" key="5">
    <source>
        <dbReference type="ARBA" id="ARBA00029447"/>
    </source>
</evidence>
<evidence type="ECO:0000256" key="3">
    <source>
        <dbReference type="ARBA" id="ARBA00023136"/>
    </source>
</evidence>
<evidence type="ECO:0000259" key="8">
    <source>
        <dbReference type="PROSITE" id="PS50111"/>
    </source>
</evidence>
<evidence type="ECO:0000313" key="10">
    <source>
        <dbReference type="EMBL" id="MBM7633942.1"/>
    </source>
</evidence>
<keyword evidence="3 7" id="KW-0472">Membrane</keyword>
<comment type="subcellular location">
    <subcellularLocation>
        <location evidence="1">Cell membrane</location>
    </subcellularLocation>
</comment>
<dbReference type="EMBL" id="JAFBEC010000008">
    <property type="protein sequence ID" value="MBM7633942.1"/>
    <property type="molecule type" value="Genomic_DNA"/>
</dbReference>
<dbReference type="Pfam" id="PF00015">
    <property type="entry name" value="MCPsignal"/>
    <property type="match status" value="1"/>
</dbReference>
<evidence type="ECO:0000256" key="6">
    <source>
        <dbReference type="PROSITE-ProRule" id="PRU00284"/>
    </source>
</evidence>
<dbReference type="Proteomes" id="UP000741863">
    <property type="component" value="Unassembled WGS sequence"/>
</dbReference>
<dbReference type="InterPro" id="IPR004089">
    <property type="entry name" value="MCPsignal_dom"/>
</dbReference>
<evidence type="ECO:0000256" key="4">
    <source>
        <dbReference type="ARBA" id="ARBA00023224"/>
    </source>
</evidence>
<dbReference type="CDD" id="cd06225">
    <property type="entry name" value="HAMP"/>
    <property type="match status" value="1"/>
</dbReference>
<keyword evidence="11" id="KW-1185">Reference proteome</keyword>
<dbReference type="PROSITE" id="PS50111">
    <property type="entry name" value="CHEMOTAXIS_TRANSDUC_2"/>
    <property type="match status" value="1"/>
</dbReference>
<comment type="similarity">
    <text evidence="5">Belongs to the methyl-accepting chemotaxis (MCP) protein family.</text>
</comment>
<dbReference type="Pfam" id="PF00672">
    <property type="entry name" value="HAMP"/>
    <property type="match status" value="1"/>
</dbReference>
<dbReference type="Gene3D" id="1.10.287.950">
    <property type="entry name" value="Methyl-accepting chemotaxis protein"/>
    <property type="match status" value="1"/>
</dbReference>
<evidence type="ECO:0000256" key="2">
    <source>
        <dbReference type="ARBA" id="ARBA00022475"/>
    </source>
</evidence>
<dbReference type="InterPro" id="IPR003660">
    <property type="entry name" value="HAMP_dom"/>
</dbReference>
<gene>
    <name evidence="10" type="ORF">JOD17_003038</name>
</gene>
<keyword evidence="7" id="KW-0812">Transmembrane</keyword>
<evidence type="ECO:0000313" key="11">
    <source>
        <dbReference type="Proteomes" id="UP000741863"/>
    </source>
</evidence>
<dbReference type="SUPFAM" id="SSF58104">
    <property type="entry name" value="Methyl-accepting chemotaxis protein (MCP) signaling domain"/>
    <property type="match status" value="1"/>
</dbReference>
<feature type="domain" description="HAMP" evidence="9">
    <location>
        <begin position="201"/>
        <end position="254"/>
    </location>
</feature>
<keyword evidence="7" id="KW-1133">Transmembrane helix</keyword>
<keyword evidence="4 6" id="KW-0807">Transducer</keyword>
<feature type="transmembrane region" description="Helical" evidence="7">
    <location>
        <begin position="12"/>
        <end position="34"/>
    </location>
</feature>
<dbReference type="SMART" id="SM00304">
    <property type="entry name" value="HAMP"/>
    <property type="match status" value="1"/>
</dbReference>